<sequence length="72" mass="8379">MVDVILKLPNDFSWITKNKEGLKWVESAVISRLTEIKIGNLLAEKSELRKEDIDELDHIIKRALYNKIKADE</sequence>
<protein>
    <submittedName>
        <fullName evidence="1">Uncharacterized protein</fullName>
    </submittedName>
</protein>
<dbReference type="AlphaFoldDB" id="A0A062V868"/>
<comment type="caution">
    <text evidence="1">The sequence shown here is derived from an EMBL/GenBank/DDBJ whole genome shotgun (WGS) entry which is preliminary data.</text>
</comment>
<name>A0A062V868_9EURY</name>
<dbReference type="OrthoDB" id="374870at2157"/>
<accession>A0A062V868</accession>
<dbReference type="RefSeq" id="WP_048091003.1">
    <property type="nucleotide sequence ID" value="NZ_JMIY01000004.1"/>
</dbReference>
<keyword evidence="2" id="KW-1185">Reference proteome</keyword>
<dbReference type="EMBL" id="JMIY01000004">
    <property type="protein sequence ID" value="KCZ71934.1"/>
    <property type="molecule type" value="Genomic_DNA"/>
</dbReference>
<gene>
    <name evidence="1" type="ORF">ANME2D_01990</name>
</gene>
<evidence type="ECO:0000313" key="1">
    <source>
        <dbReference type="EMBL" id="KCZ71934.1"/>
    </source>
</evidence>
<reference evidence="1 2" key="1">
    <citation type="journal article" date="2013" name="Nature">
        <title>Anaerobic oxidation of methane coupled to nitrate reduction in a novel archaeal lineage.</title>
        <authorList>
            <person name="Haroon M.F."/>
            <person name="Hu S."/>
            <person name="Shi Y."/>
            <person name="Imelfort M."/>
            <person name="Keller J."/>
            <person name="Hugenholtz P."/>
            <person name="Yuan Z."/>
            <person name="Tyson G.W."/>
        </authorList>
    </citation>
    <scope>NUCLEOTIDE SEQUENCE [LARGE SCALE GENOMIC DNA]</scope>
    <source>
        <strain evidence="1 2">ANME-2d</strain>
    </source>
</reference>
<organism evidence="1 2">
    <name type="scientific">Candidatus Methanoperedens nitratireducens</name>
    <dbReference type="NCBI Taxonomy" id="1392998"/>
    <lineage>
        <taxon>Archaea</taxon>
        <taxon>Methanobacteriati</taxon>
        <taxon>Methanobacteriota</taxon>
        <taxon>Stenosarchaea group</taxon>
        <taxon>Methanomicrobia</taxon>
        <taxon>Methanosarcinales</taxon>
        <taxon>ANME-2 cluster</taxon>
        <taxon>Candidatus Methanoperedentaceae</taxon>
        <taxon>Candidatus Methanoperedens</taxon>
    </lineage>
</organism>
<evidence type="ECO:0000313" key="2">
    <source>
        <dbReference type="Proteomes" id="UP000027153"/>
    </source>
</evidence>
<proteinExistence type="predicted"/>
<dbReference type="Proteomes" id="UP000027153">
    <property type="component" value="Unassembled WGS sequence"/>
</dbReference>